<dbReference type="CDD" id="cd01132">
    <property type="entry name" value="F1-ATPase_alpha_CD"/>
    <property type="match status" value="1"/>
</dbReference>
<dbReference type="InterPro" id="IPR038376">
    <property type="entry name" value="ATP_synth_asu_C_sf"/>
</dbReference>
<dbReference type="GO" id="GO:0046933">
    <property type="term" value="F:proton-transporting ATP synthase activity, rotational mechanism"/>
    <property type="evidence" value="ECO:0007669"/>
    <property type="project" value="UniProtKB-UniRule"/>
</dbReference>
<dbReference type="FunFam" id="3.40.50.300:FF:000002">
    <property type="entry name" value="ATP synthase subunit alpha"/>
    <property type="match status" value="1"/>
</dbReference>
<evidence type="ECO:0000256" key="5">
    <source>
        <dbReference type="ARBA" id="ARBA00022741"/>
    </source>
</evidence>
<evidence type="ECO:0000256" key="8">
    <source>
        <dbReference type="ARBA" id="ARBA00022967"/>
    </source>
</evidence>
<feature type="domain" description="ATP synthase alpha subunit C-terminal" evidence="16">
    <location>
        <begin position="379"/>
        <end position="501"/>
    </location>
</feature>
<evidence type="ECO:0000259" key="17">
    <source>
        <dbReference type="Pfam" id="PF02874"/>
    </source>
</evidence>
<keyword evidence="11 14" id="KW-0139">CF(1)</keyword>
<comment type="similarity">
    <text evidence="3 14">Belongs to the ATPase alpha/beta chains family.</text>
</comment>
<comment type="subunit">
    <text evidence="13">F-type ATPases have 2 components, CF(1) - the catalytic core - and CF(0) - the membrane proton channel. CF(1) has five subunits: alpha(3), beta(3), gamma(1), delta(1), epsilon(1). CF(0) has four main subunits: a(1), b(1), b'(1) and c(9-12).</text>
</comment>
<evidence type="ECO:0000256" key="10">
    <source>
        <dbReference type="ARBA" id="ARBA00023136"/>
    </source>
</evidence>
<keyword evidence="7 14" id="KW-0067">ATP-binding</keyword>
<dbReference type="CDD" id="cd18116">
    <property type="entry name" value="ATP-synt_F1_alpha_N"/>
    <property type="match status" value="1"/>
</dbReference>
<dbReference type="Pfam" id="PF00306">
    <property type="entry name" value="ATP-synt_ab_C"/>
    <property type="match status" value="1"/>
</dbReference>
<dbReference type="SUPFAM" id="SSF52540">
    <property type="entry name" value="P-loop containing nucleoside triphosphate hydrolases"/>
    <property type="match status" value="1"/>
</dbReference>
<dbReference type="Proteomes" id="UP000305654">
    <property type="component" value="Unassembled WGS sequence"/>
</dbReference>
<dbReference type="EMBL" id="VCDI01000001">
    <property type="protein sequence ID" value="TLU74520.1"/>
    <property type="molecule type" value="Genomic_DNA"/>
</dbReference>
<keyword evidence="19" id="KW-1185">Reference proteome</keyword>
<dbReference type="InterPro" id="IPR000194">
    <property type="entry name" value="ATPase_F1/V1/A1_a/bsu_nucl-bd"/>
</dbReference>
<evidence type="ECO:0000259" key="15">
    <source>
        <dbReference type="Pfam" id="PF00006"/>
    </source>
</evidence>
<keyword evidence="8 14" id="KW-1278">Translocase</keyword>
<keyword evidence="12 14" id="KW-0066">ATP synthesis</keyword>
<dbReference type="PROSITE" id="PS00152">
    <property type="entry name" value="ATPASE_ALPHA_BETA"/>
    <property type="match status" value="1"/>
</dbReference>
<dbReference type="GO" id="GO:0005886">
    <property type="term" value="C:plasma membrane"/>
    <property type="evidence" value="ECO:0007669"/>
    <property type="project" value="UniProtKB-SubCell"/>
</dbReference>
<comment type="catalytic activity">
    <reaction evidence="14">
        <text>ATP + H2O + 4 H(+)(in) = ADP + phosphate + 5 H(+)(out)</text>
        <dbReference type="Rhea" id="RHEA:57720"/>
        <dbReference type="ChEBI" id="CHEBI:15377"/>
        <dbReference type="ChEBI" id="CHEBI:15378"/>
        <dbReference type="ChEBI" id="CHEBI:30616"/>
        <dbReference type="ChEBI" id="CHEBI:43474"/>
        <dbReference type="ChEBI" id="CHEBI:456216"/>
        <dbReference type="EC" id="7.1.2.2"/>
    </reaction>
</comment>
<feature type="domain" description="ATPase F1/V1/A1 complex alpha/beta subunit nucleotide-binding" evidence="15">
    <location>
        <begin position="157"/>
        <end position="372"/>
    </location>
</feature>
<dbReference type="InterPro" id="IPR033732">
    <property type="entry name" value="ATP_synth_F1_a_nt-bd_dom"/>
</dbReference>
<evidence type="ECO:0000256" key="2">
    <source>
        <dbReference type="ARBA" id="ARBA00004370"/>
    </source>
</evidence>
<evidence type="ECO:0000256" key="1">
    <source>
        <dbReference type="ARBA" id="ARBA00003784"/>
    </source>
</evidence>
<feature type="binding site" evidence="14">
    <location>
        <begin position="177"/>
        <end position="184"/>
    </location>
    <ligand>
        <name>ATP</name>
        <dbReference type="ChEBI" id="CHEBI:30616"/>
    </ligand>
</feature>
<evidence type="ECO:0000256" key="4">
    <source>
        <dbReference type="ARBA" id="ARBA00022448"/>
    </source>
</evidence>
<feature type="site" description="Required for activity" evidence="14">
    <location>
        <position position="370"/>
    </location>
</feature>
<gene>
    <name evidence="14" type="primary">atpA</name>
    <name evidence="18" type="ORF">FE263_04935</name>
</gene>
<dbReference type="SUPFAM" id="SSF50615">
    <property type="entry name" value="N-terminal domain of alpha and beta subunits of F1 ATP synthase"/>
    <property type="match status" value="1"/>
</dbReference>
<dbReference type="PANTHER" id="PTHR48082:SF2">
    <property type="entry name" value="ATP SYNTHASE SUBUNIT ALPHA, MITOCHONDRIAL"/>
    <property type="match status" value="1"/>
</dbReference>
<evidence type="ECO:0000256" key="13">
    <source>
        <dbReference type="ARBA" id="ARBA00026013"/>
    </source>
</evidence>
<evidence type="ECO:0000256" key="11">
    <source>
        <dbReference type="ARBA" id="ARBA00023196"/>
    </source>
</evidence>
<dbReference type="InterPro" id="IPR027417">
    <property type="entry name" value="P-loop_NTPase"/>
</dbReference>
<evidence type="ECO:0000313" key="18">
    <source>
        <dbReference type="EMBL" id="TLU74520.1"/>
    </source>
</evidence>
<dbReference type="NCBIfam" id="TIGR00962">
    <property type="entry name" value="atpA"/>
    <property type="match status" value="1"/>
</dbReference>
<sequence length="520" mass="54801">MNETGATACVAAADAWLALATQAVARTSLGPRAEQVGRVEASGDGIAQVSGLPDARLDELLRFEGGEVGFAQVLERDRIGCVLLDDADGIAAGDIVRRTGDVVRIPVGPALLGRVVDPLGRPLDGLGPLTGTQSMPIERPAPGIIERDLVVQPVQTGLVVIDTLFALGRGQRELIIGDRAIGKTTIAIDTIINQKTSDMVCIYVAIGQKSSSVRRAIDAIHVGGAFERCVVVVANAAGPPGLQWIAPFAGMTMAEYFRDRGGHALIVFDDLSKHAATHREIALLTRQSPGREAYPGDVFYVHARLLERAAKLSKAKGSGSLTALPIAETDAGNLSAYIPTNLISITDGQIVLDAKLFYAGQKPAVDVGTSVSRVGGKTQAPALREAAQTVRLDYAQFLELESFTRFGGMSDKRVRAQLTRGARIRAILDQPQHAPLRLADEVALVLAVQAGQLDELTLEDVIRFRSGLGAKLDASAAVLVASIQVNGTLDEAGRKTMIEVLLAYSKSFPPPAGPAKAAVA</sequence>
<dbReference type="Pfam" id="PF02874">
    <property type="entry name" value="ATP-synt_ab_N"/>
    <property type="match status" value="1"/>
</dbReference>
<dbReference type="NCBIfam" id="NF009884">
    <property type="entry name" value="PRK13343.1"/>
    <property type="match status" value="1"/>
</dbReference>
<comment type="caution">
    <text evidence="18">The sequence shown here is derived from an EMBL/GenBank/DDBJ whole genome shotgun (WGS) entry which is preliminary data.</text>
</comment>
<keyword evidence="5 14" id="KW-0547">Nucleotide-binding</keyword>
<dbReference type="InterPro" id="IPR020003">
    <property type="entry name" value="ATPase_a/bsu_AS"/>
</dbReference>
<keyword evidence="6 14" id="KW-0375">Hydrogen ion transport</keyword>
<evidence type="ECO:0000259" key="16">
    <source>
        <dbReference type="Pfam" id="PF00306"/>
    </source>
</evidence>
<organism evidence="18 19">
    <name type="scientific">Lichenicoccus roseus</name>
    <dbReference type="NCBI Taxonomy" id="2683649"/>
    <lineage>
        <taxon>Bacteria</taxon>
        <taxon>Pseudomonadati</taxon>
        <taxon>Pseudomonadota</taxon>
        <taxon>Alphaproteobacteria</taxon>
        <taxon>Acetobacterales</taxon>
        <taxon>Acetobacteraceae</taxon>
        <taxon>Lichenicoccus</taxon>
    </lineage>
</organism>
<evidence type="ECO:0000256" key="3">
    <source>
        <dbReference type="ARBA" id="ARBA00008936"/>
    </source>
</evidence>
<dbReference type="InterPro" id="IPR023366">
    <property type="entry name" value="ATP_synth_asu-like_sf"/>
</dbReference>
<proteinExistence type="inferred from homology"/>
<keyword evidence="10 14" id="KW-0472">Membrane</keyword>
<dbReference type="GO" id="GO:0045259">
    <property type="term" value="C:proton-transporting ATP synthase complex"/>
    <property type="evidence" value="ECO:0007669"/>
    <property type="project" value="UniProtKB-KW"/>
</dbReference>
<name>A0A5R9JA91_9PROT</name>
<dbReference type="GO" id="GO:0005524">
    <property type="term" value="F:ATP binding"/>
    <property type="evidence" value="ECO:0007669"/>
    <property type="project" value="UniProtKB-UniRule"/>
</dbReference>
<protein>
    <recommendedName>
        <fullName evidence="14">ATP synthase subunit alpha</fullName>
        <ecNumber evidence="14">7.1.2.2</ecNumber>
    </recommendedName>
    <alternativeName>
        <fullName evidence="14">ATP synthase F1 sector subunit alpha</fullName>
    </alternativeName>
    <alternativeName>
        <fullName evidence="14">F-ATPase subunit alpha</fullName>
    </alternativeName>
</protein>
<evidence type="ECO:0000256" key="7">
    <source>
        <dbReference type="ARBA" id="ARBA00022840"/>
    </source>
</evidence>
<dbReference type="RefSeq" id="WP_138324769.1">
    <property type="nucleotide sequence ID" value="NZ_VCDI01000001.1"/>
</dbReference>
<dbReference type="Pfam" id="PF00006">
    <property type="entry name" value="ATP-synt_ab"/>
    <property type="match status" value="1"/>
</dbReference>
<keyword evidence="9 14" id="KW-0406">Ion transport</keyword>
<dbReference type="InterPro" id="IPR036121">
    <property type="entry name" value="ATPase_F1/V1/A1_a/bsu_N_sf"/>
</dbReference>
<dbReference type="HAMAP" id="MF_01346">
    <property type="entry name" value="ATP_synth_alpha_bact"/>
    <property type="match status" value="1"/>
</dbReference>
<dbReference type="Gene3D" id="3.40.50.300">
    <property type="entry name" value="P-loop containing nucleotide triphosphate hydrolases"/>
    <property type="match status" value="1"/>
</dbReference>
<dbReference type="EC" id="7.1.2.2" evidence="14"/>
<evidence type="ECO:0000256" key="14">
    <source>
        <dbReference type="HAMAP-Rule" id="MF_01346"/>
    </source>
</evidence>
<accession>A0A5R9JA91</accession>
<keyword evidence="4 14" id="KW-0813">Transport</keyword>
<dbReference type="Gene3D" id="1.20.150.20">
    <property type="entry name" value="ATP synthase alpha/beta chain, C-terminal domain"/>
    <property type="match status" value="1"/>
</dbReference>
<comment type="subcellular location">
    <subcellularLocation>
        <location evidence="14">Cell membrane</location>
        <topology evidence="14">Peripheral membrane protein</topology>
    </subcellularLocation>
    <subcellularLocation>
        <location evidence="2">Membrane</location>
    </subcellularLocation>
</comment>
<comment type="function">
    <text evidence="1 14">Produces ATP from ADP in the presence of a proton gradient across the membrane. The alpha chain is a regulatory subunit.</text>
</comment>
<evidence type="ECO:0000313" key="19">
    <source>
        <dbReference type="Proteomes" id="UP000305654"/>
    </source>
</evidence>
<dbReference type="Gene3D" id="2.40.30.20">
    <property type="match status" value="1"/>
</dbReference>
<dbReference type="CDD" id="cd18113">
    <property type="entry name" value="ATP-synt_F1_alpha_C"/>
    <property type="match status" value="1"/>
</dbReference>
<dbReference type="InterPro" id="IPR005294">
    <property type="entry name" value="ATP_synth_F1_asu"/>
</dbReference>
<dbReference type="SUPFAM" id="SSF47917">
    <property type="entry name" value="C-terminal domain of alpha and beta subunits of F1 ATP synthase"/>
    <property type="match status" value="1"/>
</dbReference>
<keyword evidence="14" id="KW-1003">Cell membrane</keyword>
<dbReference type="GO" id="GO:0043531">
    <property type="term" value="F:ADP binding"/>
    <property type="evidence" value="ECO:0007669"/>
    <property type="project" value="TreeGrafter"/>
</dbReference>
<evidence type="ECO:0000256" key="9">
    <source>
        <dbReference type="ARBA" id="ARBA00023065"/>
    </source>
</evidence>
<dbReference type="InterPro" id="IPR004100">
    <property type="entry name" value="ATPase_F1/V1/A1_a/bsu_N"/>
</dbReference>
<feature type="domain" description="ATPase F1/V1/A1 complex alpha/beta subunit N-terminal" evidence="17">
    <location>
        <begin position="35"/>
        <end position="100"/>
    </location>
</feature>
<evidence type="ECO:0000256" key="6">
    <source>
        <dbReference type="ARBA" id="ARBA00022781"/>
    </source>
</evidence>
<dbReference type="PANTHER" id="PTHR48082">
    <property type="entry name" value="ATP SYNTHASE SUBUNIT ALPHA, MITOCHONDRIAL"/>
    <property type="match status" value="1"/>
</dbReference>
<dbReference type="OrthoDB" id="9803053at2"/>
<dbReference type="InterPro" id="IPR000793">
    <property type="entry name" value="ATP_synth_asu_C"/>
</dbReference>
<dbReference type="AlphaFoldDB" id="A0A5R9JA91"/>
<reference evidence="18 19" key="1">
    <citation type="submission" date="2019-05" db="EMBL/GenBank/DDBJ databases">
        <authorList>
            <person name="Pankratov T."/>
            <person name="Grouzdev D."/>
        </authorList>
    </citation>
    <scope>NUCLEOTIDE SEQUENCE [LARGE SCALE GENOMIC DNA]</scope>
    <source>
        <strain evidence="18 19">KEBCLARHB70R</strain>
    </source>
</reference>
<evidence type="ECO:0000256" key="12">
    <source>
        <dbReference type="ARBA" id="ARBA00023310"/>
    </source>
</evidence>